<feature type="binding site" evidence="13 14">
    <location>
        <position position="255"/>
    </location>
    <ligand>
        <name>[2Fe-2S] cluster</name>
        <dbReference type="ChEBI" id="CHEBI:190135"/>
    </ligand>
</feature>
<dbReference type="PANTHER" id="PTHR22976">
    <property type="entry name" value="BIOTIN SYNTHASE"/>
    <property type="match status" value="1"/>
</dbReference>
<evidence type="ECO:0000256" key="6">
    <source>
        <dbReference type="ARBA" id="ARBA00022691"/>
    </source>
</evidence>
<comment type="subunit">
    <text evidence="13">Homodimer.</text>
</comment>
<dbReference type="Proteomes" id="UP000236655">
    <property type="component" value="Chromosome"/>
</dbReference>
<sequence length="313" mass="34009">MKKLKDEITLVYTKPLLELVATAYKIHSENFAADIEMCKLISVKTGGCPEDCGYCAQSIKYSTAVENNPLLPLEIVRSKIEEAKANGASRVCLGAGYRSPNQRVLDTVIEYVKLIKESGLEACATLGGLSEIQAQELKQAGLDYYNHNIDTSPEYYSEVITTRSFNDRLATIENVAKAGLKVCCGGIIGMGESRADRISFIAALLNMPALPDSIPVNCLVPVDGTPLASKANLDKIELIRLIATLRIYFPLTRIRLSAGRNKLSDAEQAFCFMAGANSIFCGEKLLTTPNISQSKDQLLFAKLGLNNASTSVE</sequence>
<dbReference type="InterPro" id="IPR013785">
    <property type="entry name" value="Aldolase_TIM"/>
</dbReference>
<dbReference type="PROSITE" id="PS51918">
    <property type="entry name" value="RADICAL_SAM"/>
    <property type="match status" value="1"/>
</dbReference>
<dbReference type="SFLD" id="SFLDG01060">
    <property type="entry name" value="BATS_domain_containing"/>
    <property type="match status" value="1"/>
</dbReference>
<dbReference type="InterPro" id="IPR002684">
    <property type="entry name" value="Biotin_synth/BioAB"/>
</dbReference>
<dbReference type="SMART" id="SM00876">
    <property type="entry name" value="BATS"/>
    <property type="match status" value="1"/>
</dbReference>
<dbReference type="PANTHER" id="PTHR22976:SF2">
    <property type="entry name" value="BIOTIN SYNTHASE, MITOCHONDRIAL"/>
    <property type="match status" value="1"/>
</dbReference>
<dbReference type="Pfam" id="PF06968">
    <property type="entry name" value="BATS"/>
    <property type="match status" value="1"/>
</dbReference>
<dbReference type="InterPro" id="IPR024177">
    <property type="entry name" value="Biotin_synthase"/>
</dbReference>
<comment type="cofactor">
    <cofactor evidence="14">
        <name>[2Fe-2S] cluster</name>
        <dbReference type="ChEBI" id="CHEBI:190135"/>
    </cofactor>
    <text evidence="14">Binds 1 [2Fe-2S] cluster. The cluster is coordinated with 3 cysteines and 1 arginine.</text>
</comment>
<dbReference type="SFLD" id="SFLDG01278">
    <property type="entry name" value="biotin_synthase_like"/>
    <property type="match status" value="1"/>
</dbReference>
<dbReference type="OrthoDB" id="9786826at2"/>
<dbReference type="KEGG" id="nba:CUN60_01760"/>
<dbReference type="GO" id="GO:0009102">
    <property type="term" value="P:biotin biosynthetic process"/>
    <property type="evidence" value="ECO:0007669"/>
    <property type="project" value="UniProtKB-UniRule"/>
</dbReference>
<keyword evidence="6 13" id="KW-0949">S-adenosyl-L-methionine</keyword>
<dbReference type="InterPro" id="IPR058240">
    <property type="entry name" value="rSAM_sf"/>
</dbReference>
<evidence type="ECO:0000256" key="3">
    <source>
        <dbReference type="ARBA" id="ARBA00012236"/>
    </source>
</evidence>
<evidence type="ECO:0000256" key="2">
    <source>
        <dbReference type="ARBA" id="ARBA00010765"/>
    </source>
</evidence>
<evidence type="ECO:0000256" key="8">
    <source>
        <dbReference type="ARBA" id="ARBA00022723"/>
    </source>
</evidence>
<evidence type="ECO:0000256" key="11">
    <source>
        <dbReference type="ARBA" id="ARBA00023014"/>
    </source>
</evidence>
<keyword evidence="9 13" id="KW-0093">Biotin biosynthesis</keyword>
<dbReference type="AlphaFoldDB" id="A0A2I7N3R3"/>
<dbReference type="GO" id="GO:0004076">
    <property type="term" value="F:biotin synthase activity"/>
    <property type="evidence" value="ECO:0007669"/>
    <property type="project" value="UniProtKB-UniRule"/>
</dbReference>
<dbReference type="InterPro" id="IPR007197">
    <property type="entry name" value="rSAM"/>
</dbReference>
<feature type="binding site" evidence="13 14">
    <location>
        <position position="92"/>
    </location>
    <ligand>
        <name>[2Fe-2S] cluster</name>
        <dbReference type="ChEBI" id="CHEBI:190135"/>
    </ligand>
</feature>
<dbReference type="Gene3D" id="3.20.20.70">
    <property type="entry name" value="Aldolase class I"/>
    <property type="match status" value="1"/>
</dbReference>
<organism evidence="16 17">
    <name type="scientific">Aquella oligotrophica</name>
    <dbReference type="NCBI Taxonomy" id="2067065"/>
    <lineage>
        <taxon>Bacteria</taxon>
        <taxon>Pseudomonadati</taxon>
        <taxon>Pseudomonadota</taxon>
        <taxon>Betaproteobacteria</taxon>
        <taxon>Neisseriales</taxon>
        <taxon>Neisseriaceae</taxon>
        <taxon>Aquella</taxon>
    </lineage>
</organism>
<keyword evidence="10 13" id="KW-0408">Iron</keyword>
<proteinExistence type="inferred from homology"/>
<comment type="pathway">
    <text evidence="1 13">Cofactor biosynthesis; biotin biosynthesis; biotin from 7,8-diaminononanoate: step 2/2.</text>
</comment>
<dbReference type="InterPro" id="IPR006638">
    <property type="entry name" value="Elp3/MiaA/NifB-like_rSAM"/>
</dbReference>
<keyword evidence="4 13" id="KW-0004">4Fe-4S</keyword>
<dbReference type="SFLD" id="SFLDF00272">
    <property type="entry name" value="biotin_synthase"/>
    <property type="match status" value="1"/>
</dbReference>
<evidence type="ECO:0000256" key="5">
    <source>
        <dbReference type="ARBA" id="ARBA00022679"/>
    </source>
</evidence>
<dbReference type="NCBIfam" id="TIGR00433">
    <property type="entry name" value="bioB"/>
    <property type="match status" value="1"/>
</dbReference>
<dbReference type="CDD" id="cd01335">
    <property type="entry name" value="Radical_SAM"/>
    <property type="match status" value="1"/>
</dbReference>
<dbReference type="EC" id="2.8.1.6" evidence="3 13"/>
<keyword evidence="8 13" id="KW-0479">Metal-binding</keyword>
<feature type="domain" description="Radical SAM core" evidence="15">
    <location>
        <begin position="33"/>
        <end position="260"/>
    </location>
</feature>
<protein>
    <recommendedName>
        <fullName evidence="3 13">Biotin synthase</fullName>
        <ecNumber evidence="3 13">2.8.1.6</ecNumber>
    </recommendedName>
</protein>
<comment type="catalytic activity">
    <reaction evidence="12 13">
        <text>(4R,5S)-dethiobiotin + (sulfur carrier)-SH + 2 reduced [2Fe-2S]-[ferredoxin] + 2 S-adenosyl-L-methionine = (sulfur carrier)-H + biotin + 2 5'-deoxyadenosine + 2 L-methionine + 2 oxidized [2Fe-2S]-[ferredoxin]</text>
        <dbReference type="Rhea" id="RHEA:22060"/>
        <dbReference type="Rhea" id="RHEA-COMP:10000"/>
        <dbReference type="Rhea" id="RHEA-COMP:10001"/>
        <dbReference type="Rhea" id="RHEA-COMP:14737"/>
        <dbReference type="Rhea" id="RHEA-COMP:14739"/>
        <dbReference type="ChEBI" id="CHEBI:17319"/>
        <dbReference type="ChEBI" id="CHEBI:29917"/>
        <dbReference type="ChEBI" id="CHEBI:33737"/>
        <dbReference type="ChEBI" id="CHEBI:33738"/>
        <dbReference type="ChEBI" id="CHEBI:57586"/>
        <dbReference type="ChEBI" id="CHEBI:57844"/>
        <dbReference type="ChEBI" id="CHEBI:59789"/>
        <dbReference type="ChEBI" id="CHEBI:64428"/>
        <dbReference type="ChEBI" id="CHEBI:149473"/>
        <dbReference type="EC" id="2.8.1.6"/>
    </reaction>
</comment>
<dbReference type="SUPFAM" id="SSF102114">
    <property type="entry name" value="Radical SAM enzymes"/>
    <property type="match status" value="1"/>
</dbReference>
<evidence type="ECO:0000256" key="4">
    <source>
        <dbReference type="ARBA" id="ARBA00022485"/>
    </source>
</evidence>
<evidence type="ECO:0000256" key="1">
    <source>
        <dbReference type="ARBA" id="ARBA00004942"/>
    </source>
</evidence>
<dbReference type="RefSeq" id="WP_102950383.1">
    <property type="nucleotide sequence ID" value="NZ_CP024847.1"/>
</dbReference>
<dbReference type="SMART" id="SM00729">
    <property type="entry name" value="Elp3"/>
    <property type="match status" value="1"/>
</dbReference>
<evidence type="ECO:0000256" key="9">
    <source>
        <dbReference type="ARBA" id="ARBA00022756"/>
    </source>
</evidence>
<gene>
    <name evidence="13 16" type="primary">bioB</name>
    <name evidence="16" type="ORF">CUN60_01760</name>
</gene>
<evidence type="ECO:0000256" key="10">
    <source>
        <dbReference type="ARBA" id="ARBA00023004"/>
    </source>
</evidence>
<accession>A0A2I7N3R3</accession>
<evidence type="ECO:0000256" key="14">
    <source>
        <dbReference type="PIRSR" id="PIRSR001619-1"/>
    </source>
</evidence>
<feature type="binding site" evidence="13 14">
    <location>
        <position position="52"/>
    </location>
    <ligand>
        <name>[4Fe-4S] cluster</name>
        <dbReference type="ChEBI" id="CHEBI:49883"/>
        <note>4Fe-4S-S-AdoMet</note>
    </ligand>
</feature>
<dbReference type="GO" id="GO:0051537">
    <property type="term" value="F:2 iron, 2 sulfur cluster binding"/>
    <property type="evidence" value="ECO:0007669"/>
    <property type="project" value="UniProtKB-KW"/>
</dbReference>
<comment type="similarity">
    <text evidence="2 13">Belongs to the radical SAM superfamily. Biotin synthase family.</text>
</comment>
<keyword evidence="5 13" id="KW-0808">Transferase</keyword>
<reference evidence="17" key="1">
    <citation type="submission" date="2017-11" db="EMBL/GenBank/DDBJ databases">
        <authorList>
            <person name="Chan K.G."/>
            <person name="Lee L.S."/>
        </authorList>
    </citation>
    <scope>NUCLEOTIDE SEQUENCE [LARGE SCALE GENOMIC DNA]</scope>
    <source>
        <strain evidence="17">DSM 100970</strain>
    </source>
</reference>
<feature type="binding site" evidence="13 14">
    <location>
        <position position="48"/>
    </location>
    <ligand>
        <name>[4Fe-4S] cluster</name>
        <dbReference type="ChEBI" id="CHEBI:49883"/>
        <note>4Fe-4S-S-AdoMet</note>
    </ligand>
</feature>
<dbReference type="UniPathway" id="UPA00078">
    <property type="reaction ID" value="UER00162"/>
</dbReference>
<dbReference type="EMBL" id="CP024847">
    <property type="protein sequence ID" value="AUR51083.1"/>
    <property type="molecule type" value="Genomic_DNA"/>
</dbReference>
<keyword evidence="7 13" id="KW-0001">2Fe-2S</keyword>
<dbReference type="Pfam" id="PF04055">
    <property type="entry name" value="Radical_SAM"/>
    <property type="match status" value="1"/>
</dbReference>
<evidence type="ECO:0000259" key="15">
    <source>
        <dbReference type="PROSITE" id="PS51918"/>
    </source>
</evidence>
<feature type="binding site" evidence="13 14">
    <location>
        <position position="123"/>
    </location>
    <ligand>
        <name>[2Fe-2S] cluster</name>
        <dbReference type="ChEBI" id="CHEBI:190135"/>
    </ligand>
</feature>
<comment type="function">
    <text evidence="13">Catalyzes the conversion of dethiobiotin (DTB) to biotin by the insertion of a sulfur atom into dethiobiotin via a radical-based mechanism.</text>
</comment>
<dbReference type="InterPro" id="IPR010722">
    <property type="entry name" value="BATS_dom"/>
</dbReference>
<name>A0A2I7N3R3_9NEIS</name>
<keyword evidence="11 13" id="KW-0411">Iron-sulfur</keyword>
<dbReference type="GO" id="GO:0005506">
    <property type="term" value="F:iron ion binding"/>
    <property type="evidence" value="ECO:0007669"/>
    <property type="project" value="UniProtKB-UniRule"/>
</dbReference>
<dbReference type="HAMAP" id="MF_01694">
    <property type="entry name" value="BioB"/>
    <property type="match status" value="1"/>
</dbReference>
<evidence type="ECO:0000313" key="16">
    <source>
        <dbReference type="EMBL" id="AUR51083.1"/>
    </source>
</evidence>
<evidence type="ECO:0000256" key="13">
    <source>
        <dbReference type="HAMAP-Rule" id="MF_01694"/>
    </source>
</evidence>
<comment type="cofactor">
    <cofactor evidence="13">
        <name>[2Fe-2S] cluster</name>
        <dbReference type="ChEBI" id="CHEBI:190135"/>
    </cofactor>
    <text evidence="13">Binds 1 [2Fe-2S] cluster. The cluster is coordinated with 3 cysteines and 1 arginine.</text>
</comment>
<feature type="binding site" evidence="13 14">
    <location>
        <position position="183"/>
    </location>
    <ligand>
        <name>[2Fe-2S] cluster</name>
        <dbReference type="ChEBI" id="CHEBI:190135"/>
    </ligand>
</feature>
<evidence type="ECO:0000313" key="17">
    <source>
        <dbReference type="Proteomes" id="UP000236655"/>
    </source>
</evidence>
<dbReference type="PIRSF" id="PIRSF001619">
    <property type="entry name" value="Biotin_synth"/>
    <property type="match status" value="1"/>
</dbReference>
<dbReference type="GO" id="GO:0051539">
    <property type="term" value="F:4 iron, 4 sulfur cluster binding"/>
    <property type="evidence" value="ECO:0007669"/>
    <property type="project" value="UniProtKB-KW"/>
</dbReference>
<evidence type="ECO:0000256" key="7">
    <source>
        <dbReference type="ARBA" id="ARBA00022714"/>
    </source>
</evidence>
<dbReference type="SFLD" id="SFLDS00029">
    <property type="entry name" value="Radical_SAM"/>
    <property type="match status" value="1"/>
</dbReference>
<evidence type="ECO:0000256" key="12">
    <source>
        <dbReference type="ARBA" id="ARBA00051157"/>
    </source>
</evidence>
<comment type="cofactor">
    <cofactor evidence="13 14">
        <name>[4Fe-4S] cluster</name>
        <dbReference type="ChEBI" id="CHEBI:49883"/>
    </cofactor>
    <text evidence="13 14">Binds 1 [4Fe-4S] cluster. The cluster is coordinated with 3 cysteines and an exchangeable S-adenosyl-L-methionine.</text>
</comment>
<feature type="binding site" evidence="13 14">
    <location>
        <position position="55"/>
    </location>
    <ligand>
        <name>[4Fe-4S] cluster</name>
        <dbReference type="ChEBI" id="CHEBI:49883"/>
        <note>4Fe-4S-S-AdoMet</note>
    </ligand>
</feature>
<keyword evidence="17" id="KW-1185">Reference proteome</keyword>